<reference evidence="4 5" key="1">
    <citation type="submission" date="2023-03" db="EMBL/GenBank/DDBJ databases">
        <title>Strain YYF002 represents a novel species in the genus Winogradskyella isolated from seawater.</title>
        <authorList>
            <person name="Fu Z.-Y."/>
        </authorList>
    </citation>
    <scope>NUCLEOTIDE SEQUENCE [LARGE SCALE GENOMIC DNA]</scope>
    <source>
        <strain evidence="4 5">YYF002</strain>
    </source>
</reference>
<dbReference type="PROSITE" id="PS50853">
    <property type="entry name" value="FN3"/>
    <property type="match status" value="1"/>
</dbReference>
<feature type="domain" description="Fibronectin type-III" evidence="3">
    <location>
        <begin position="548"/>
        <end position="642"/>
    </location>
</feature>
<evidence type="ECO:0000313" key="4">
    <source>
        <dbReference type="EMBL" id="MDG4716216.1"/>
    </source>
</evidence>
<dbReference type="InterPro" id="IPR013517">
    <property type="entry name" value="FG-GAP"/>
</dbReference>
<dbReference type="PANTHER" id="PTHR44103">
    <property type="entry name" value="PROPROTEIN CONVERTASE P"/>
    <property type="match status" value="1"/>
</dbReference>
<dbReference type="Pfam" id="PF18962">
    <property type="entry name" value="Por_Secre_tail"/>
    <property type="match status" value="1"/>
</dbReference>
<dbReference type="PANTHER" id="PTHR44103:SF1">
    <property type="entry name" value="PROPROTEIN CONVERTASE P"/>
    <property type="match status" value="1"/>
</dbReference>
<evidence type="ECO:0000313" key="5">
    <source>
        <dbReference type="Proteomes" id="UP001529085"/>
    </source>
</evidence>
<protein>
    <submittedName>
        <fullName evidence="4">FG-GAP-like repeat-containing protein</fullName>
    </submittedName>
</protein>
<feature type="chain" id="PRO_5046980806" evidence="2">
    <location>
        <begin position="20"/>
        <end position="725"/>
    </location>
</feature>
<dbReference type="EMBL" id="JARSBN010000005">
    <property type="protein sequence ID" value="MDG4716216.1"/>
    <property type="molecule type" value="Genomic_DNA"/>
</dbReference>
<dbReference type="SMART" id="SM00060">
    <property type="entry name" value="FN3"/>
    <property type="match status" value="1"/>
</dbReference>
<sequence>MKNLYFLIFCVASIFYGFAQCNIESSLNENFDDWSGEIDQCWSIISTGAFVYEDTGEIVFYSFNSPNTPTMLATPEIASGTYNLQFDTTSVAGGGLQIEVGTVTDTSNSSTYTTIGSPFTVMNTTTHNVEITINTGEYLVFNAVLPGNHNAISLDNVVLSAVPTDLFSEISTTTSDYWYASSDWADINNDGNLDLVISGGIDTDNDEYADSSKIDFYENVNGTLTLTSQANVADLHLGSVKYLDYDNDGDIDLVTSGQNYNDIYTFYLTVYENENGTFSVSQQLEGVVYSSIETGDYDNDGDLDLLVSGAFQDAGGASLYTRIYENVNGTFSDANAGLSAVQNGNAVFADVDNDSDLDILITGYDINGDNFSALYTNDNGSYTLATLPFTTAESWLALGDYDNDGDLDFAYTGYDDNYDYVTKIYNNDGNGTFIDSGFSLEGVGNFTGNNPIVWGDYDNDGDLDLVFAGTDNNYDDKTYLYTNNQTSFDLASEGLINLGSYANLKFIDLDGDNDLDFAISGGSDVDGYVGRTRFFENNTTVVNSAPNAPSNLVSSANSNNSMTFSWDAATDDFTPSNGLFYMLTVGTTQGGNEIASYPVYGTTWTIENLGNATNYFWSVSAVDTSFVESTEATSETLSINNFETNTFSIFPNPSNDGIIDLKFSDETLYSEKNQINVYSTTGQKVYSTSISTNTSQINLSELNSGIYIIEITSGNNSFTKKLVLN</sequence>
<keyword evidence="5" id="KW-1185">Reference proteome</keyword>
<dbReference type="CDD" id="cd00063">
    <property type="entry name" value="FN3"/>
    <property type="match status" value="1"/>
</dbReference>
<accession>A0ABT6G2E9</accession>
<organism evidence="4 5">
    <name type="scientific">Winogradskyella marincola</name>
    <dbReference type="NCBI Taxonomy" id="3037795"/>
    <lineage>
        <taxon>Bacteria</taxon>
        <taxon>Pseudomonadati</taxon>
        <taxon>Bacteroidota</taxon>
        <taxon>Flavobacteriia</taxon>
        <taxon>Flavobacteriales</taxon>
        <taxon>Flavobacteriaceae</taxon>
        <taxon>Winogradskyella</taxon>
    </lineage>
</organism>
<dbReference type="InterPro" id="IPR028994">
    <property type="entry name" value="Integrin_alpha_N"/>
</dbReference>
<dbReference type="SUPFAM" id="SSF69318">
    <property type="entry name" value="Integrin alpha N-terminal domain"/>
    <property type="match status" value="1"/>
</dbReference>
<gene>
    <name evidence="4" type="ORF">P7122_10050</name>
</gene>
<comment type="caution">
    <text evidence="4">The sequence shown here is derived from an EMBL/GenBank/DDBJ whole genome shotgun (WGS) entry which is preliminary data.</text>
</comment>
<dbReference type="Pfam" id="PF13517">
    <property type="entry name" value="FG-GAP_3"/>
    <property type="match status" value="2"/>
</dbReference>
<dbReference type="Proteomes" id="UP001529085">
    <property type="component" value="Unassembled WGS sequence"/>
</dbReference>
<name>A0ABT6G2E9_9FLAO</name>
<dbReference type="SUPFAM" id="SSF49265">
    <property type="entry name" value="Fibronectin type III"/>
    <property type="match status" value="1"/>
</dbReference>
<proteinExistence type="predicted"/>
<feature type="signal peptide" evidence="2">
    <location>
        <begin position="1"/>
        <end position="19"/>
    </location>
</feature>
<evidence type="ECO:0000256" key="2">
    <source>
        <dbReference type="SAM" id="SignalP"/>
    </source>
</evidence>
<evidence type="ECO:0000259" key="3">
    <source>
        <dbReference type="PROSITE" id="PS50853"/>
    </source>
</evidence>
<dbReference type="RefSeq" id="WP_278005665.1">
    <property type="nucleotide sequence ID" value="NZ_JARSBN010000005.1"/>
</dbReference>
<dbReference type="InterPro" id="IPR013783">
    <property type="entry name" value="Ig-like_fold"/>
</dbReference>
<dbReference type="Gene3D" id="2.60.40.10">
    <property type="entry name" value="Immunoglobulins"/>
    <property type="match status" value="1"/>
</dbReference>
<dbReference type="InterPro" id="IPR026444">
    <property type="entry name" value="Secre_tail"/>
</dbReference>
<dbReference type="NCBIfam" id="TIGR04183">
    <property type="entry name" value="Por_Secre_tail"/>
    <property type="match status" value="1"/>
</dbReference>
<evidence type="ECO:0000256" key="1">
    <source>
        <dbReference type="ARBA" id="ARBA00022729"/>
    </source>
</evidence>
<dbReference type="InterPro" id="IPR036116">
    <property type="entry name" value="FN3_sf"/>
</dbReference>
<keyword evidence="1 2" id="KW-0732">Signal</keyword>
<dbReference type="InterPro" id="IPR003961">
    <property type="entry name" value="FN3_dom"/>
</dbReference>